<dbReference type="Pfam" id="PF23282">
    <property type="entry name" value="WHD_ROQ1"/>
    <property type="match status" value="1"/>
</dbReference>
<dbReference type="EMBL" id="KK198754">
    <property type="protein sequence ID" value="KCW84199.1"/>
    <property type="molecule type" value="Genomic_DNA"/>
</dbReference>
<dbReference type="PROSITE" id="PS50104">
    <property type="entry name" value="TIR"/>
    <property type="match status" value="1"/>
</dbReference>
<dbReference type="SMART" id="SM00255">
    <property type="entry name" value="TIR"/>
    <property type="match status" value="1"/>
</dbReference>
<dbReference type="Gene3D" id="3.40.50.10140">
    <property type="entry name" value="Toll/interleukin-1 receptor homology (TIR) domain"/>
    <property type="match status" value="1"/>
</dbReference>
<dbReference type="SUPFAM" id="SSF52200">
    <property type="entry name" value="Toll/Interleukin receptor TIR domain"/>
    <property type="match status" value="1"/>
</dbReference>
<protein>
    <recommendedName>
        <fullName evidence="5">TIR domain-containing protein</fullName>
    </recommendedName>
</protein>
<evidence type="ECO:0000313" key="6">
    <source>
        <dbReference type="EMBL" id="KCW84199.1"/>
    </source>
</evidence>
<dbReference type="InterPro" id="IPR032675">
    <property type="entry name" value="LRR_dom_sf"/>
</dbReference>
<keyword evidence="3" id="KW-0611">Plant defense</keyword>
<dbReference type="PRINTS" id="PR00364">
    <property type="entry name" value="DISEASERSIST"/>
</dbReference>
<dbReference type="InterPro" id="IPR002182">
    <property type="entry name" value="NB-ARC"/>
</dbReference>
<dbReference type="PANTHER" id="PTHR11017:SF570">
    <property type="entry name" value="DISEASE RESISTANCE PROTEIN (TIR-NBS CLASS)-RELATED"/>
    <property type="match status" value="1"/>
</dbReference>
<feature type="domain" description="TIR" evidence="5">
    <location>
        <begin position="2"/>
        <end position="166"/>
    </location>
</feature>
<reference evidence="6" key="1">
    <citation type="submission" date="2013-07" db="EMBL/GenBank/DDBJ databases">
        <title>The genome of Eucalyptus grandis.</title>
        <authorList>
            <person name="Schmutz J."/>
            <person name="Hayes R."/>
            <person name="Myburg A."/>
            <person name="Tuskan G."/>
            <person name="Grattapaglia D."/>
            <person name="Rokhsar D.S."/>
        </authorList>
    </citation>
    <scope>NUCLEOTIDE SEQUENCE</scope>
    <source>
        <tissue evidence="6">Leaf extractions</tissue>
    </source>
</reference>
<dbReference type="InterPro" id="IPR042197">
    <property type="entry name" value="Apaf_helical"/>
</dbReference>
<evidence type="ECO:0000259" key="5">
    <source>
        <dbReference type="PROSITE" id="PS50104"/>
    </source>
</evidence>
<organism evidence="6">
    <name type="scientific">Eucalyptus grandis</name>
    <name type="common">Flooded gum</name>
    <dbReference type="NCBI Taxonomy" id="71139"/>
    <lineage>
        <taxon>Eukaryota</taxon>
        <taxon>Viridiplantae</taxon>
        <taxon>Streptophyta</taxon>
        <taxon>Embryophyta</taxon>
        <taxon>Tracheophyta</taxon>
        <taxon>Spermatophyta</taxon>
        <taxon>Magnoliopsida</taxon>
        <taxon>eudicotyledons</taxon>
        <taxon>Gunneridae</taxon>
        <taxon>Pentapetalae</taxon>
        <taxon>rosids</taxon>
        <taxon>malvids</taxon>
        <taxon>Myrtales</taxon>
        <taxon>Myrtaceae</taxon>
        <taxon>Myrtoideae</taxon>
        <taxon>Eucalypteae</taxon>
        <taxon>Eucalyptus</taxon>
    </lineage>
</organism>
<dbReference type="InterPro" id="IPR027417">
    <property type="entry name" value="P-loop_NTPase"/>
</dbReference>
<keyword evidence="2" id="KW-0677">Repeat</keyword>
<dbReference type="GO" id="GO:0007165">
    <property type="term" value="P:signal transduction"/>
    <property type="evidence" value="ECO:0007669"/>
    <property type="project" value="InterPro"/>
</dbReference>
<dbReference type="AlphaFoldDB" id="A0A059D140"/>
<evidence type="ECO:0000256" key="1">
    <source>
        <dbReference type="ARBA" id="ARBA00022614"/>
    </source>
</evidence>
<dbReference type="InterPro" id="IPR035897">
    <property type="entry name" value="Toll_tir_struct_dom_sf"/>
</dbReference>
<dbReference type="GO" id="GO:0006952">
    <property type="term" value="P:defense response"/>
    <property type="evidence" value="ECO:0007669"/>
    <property type="project" value="UniProtKB-KW"/>
</dbReference>
<evidence type="ECO:0000256" key="4">
    <source>
        <dbReference type="ARBA" id="ARBA00023027"/>
    </source>
</evidence>
<proteinExistence type="predicted"/>
<keyword evidence="1" id="KW-0433">Leucine-rich repeat</keyword>
<dbReference type="FunFam" id="3.40.50.10140:FF:000007">
    <property type="entry name" value="Disease resistance protein (TIR-NBS-LRR class)"/>
    <property type="match status" value="1"/>
</dbReference>
<evidence type="ECO:0000256" key="2">
    <source>
        <dbReference type="ARBA" id="ARBA00022737"/>
    </source>
</evidence>
<dbReference type="GO" id="GO:0051707">
    <property type="term" value="P:response to other organism"/>
    <property type="evidence" value="ECO:0007669"/>
    <property type="project" value="UniProtKB-ARBA"/>
</dbReference>
<dbReference type="GO" id="GO:0043531">
    <property type="term" value="F:ADP binding"/>
    <property type="evidence" value="ECO:0007669"/>
    <property type="project" value="InterPro"/>
</dbReference>
<dbReference type="Gene3D" id="1.10.8.430">
    <property type="entry name" value="Helical domain of apoptotic protease-activating factors"/>
    <property type="match status" value="1"/>
</dbReference>
<dbReference type="Pfam" id="PF00931">
    <property type="entry name" value="NB-ARC"/>
    <property type="match status" value="1"/>
</dbReference>
<dbReference type="InterPro" id="IPR044974">
    <property type="entry name" value="Disease_R_plants"/>
</dbReference>
<dbReference type="Gramene" id="KCW84199">
    <property type="protein sequence ID" value="KCW84199"/>
    <property type="gene ID" value="EUGRSUZ_B01064"/>
</dbReference>
<gene>
    <name evidence="6" type="ORF">EUGRSUZ_B01064</name>
</gene>
<accession>A0A059D140</accession>
<dbReference type="Gene3D" id="3.40.50.300">
    <property type="entry name" value="P-loop containing nucleotide triphosphate hydrolases"/>
    <property type="match status" value="1"/>
</dbReference>
<dbReference type="InterPro" id="IPR058192">
    <property type="entry name" value="WHD_ROQ1-like"/>
</dbReference>
<dbReference type="Pfam" id="PF23598">
    <property type="entry name" value="LRR_14"/>
    <property type="match status" value="1"/>
</dbReference>
<dbReference type="InterPro" id="IPR000157">
    <property type="entry name" value="TIR_dom"/>
</dbReference>
<dbReference type="Pfam" id="PF01582">
    <property type="entry name" value="TIR"/>
    <property type="match status" value="1"/>
</dbReference>
<dbReference type="Gene3D" id="3.40.1170.20">
    <property type="entry name" value="tRNA intron endonuclease, N-terminal domain"/>
    <property type="match status" value="1"/>
</dbReference>
<sequence>MATILVFLSFRGEDTRKTITDHLYSRLVDAGIDVFRDSENLHAGEEIKPQLIDAIKGSKISIAVFSKDYASSKSCLMEVVQMWECRKSNGQIIIPIFYDISPYDVKRQAGYFGRSFEKHVKDGLNADVKKWREVFRKIGGLSGFNLNGGHESQLVKGVFSRVCQVLKKDDQVVPDKLVGIDLHVQEVMRKLGVAYSDGQAIQVCGQDRRVVGICGMLGVGKTTLAKVVYNKMHMLFEECSFLEGINSRKIELSQEMLIASLQKRKPEALNSSDDGIKKMNNLFRNMKVLIVLDDVHNDGQIKALAEKLTWFGPGSRIIVTTEITNVLNDFEDGAVEKYKVGAMENHHALQLFRKHAFRKHAFQGRAPQGVSEYDSLSIDIVKAIGGLPLAIILQASYLRNEGEDLDIWRSTLEFLRRHPPDGVKHFLDRSFESLNDDTKQIFLDIACFFIGKDKRIPSYMWEACEYYPPRGIKHLCNLHLLEDGEHNELRMHGLIRDFGRDIVERKGRCERCRFWNHSDALSLLKNRTGTESVQGICLTFEESRPDCFTFEEFQPISNLRYLRLDRANIQGDTGILLPKLRWLDWRACHLISELSILHLEELVILDLSWSPVTKDSPDREQIMKKVEKLKVLNLQGCVQLCASLDFSAPVNLEILILEGCTLLTQIKPFISNLKNLRSLNLKGCTRVMELPDELYCMESMRELVIDGTGIQCIGIHCQSDILKNLETLSACNCTCLQDISKIGCLSHLSSLALDGANIDGLPDTFEFPQKLKRLSLRECRKLVKLPPSIGKLNVLELMDLSGTGIKVLPRSVKKLTELKTLKMAHTFLQKFPEGVAKLAKLEEIDFSFCRSLEGRVRCDISKLSSLRILRLSSSDVAELPRSISRLSRLQTLDIIECNQLHTLPKLPSSLLHLRWGSTNVTVPNLSYLTNLKVLLLTDGEQPKAGWLTMLLNLMTPNIGWITRLQILETLQLSISKVTYLPQNFSALTQLRELTLSYMKELDLSQLPSSSLSSLRLKHCKIRKPKICGRLSELELKECDLAEIDGLEELKLLEVLKISHCRSITNLNGLKDLPRLRKVEGTFSARPSLPKFSHPVELDIFPRDPSE</sequence>
<keyword evidence="4" id="KW-0520">NAD</keyword>
<dbReference type="InParanoid" id="A0A059D140"/>
<dbReference type="PANTHER" id="PTHR11017">
    <property type="entry name" value="LEUCINE-RICH REPEAT-CONTAINING PROTEIN"/>
    <property type="match status" value="1"/>
</dbReference>
<dbReference type="Gene3D" id="3.80.10.10">
    <property type="entry name" value="Ribonuclease Inhibitor"/>
    <property type="match status" value="3"/>
</dbReference>
<dbReference type="SUPFAM" id="SSF52058">
    <property type="entry name" value="L domain-like"/>
    <property type="match status" value="2"/>
</dbReference>
<dbReference type="InterPro" id="IPR055414">
    <property type="entry name" value="LRR_R13L4/SHOC2-like"/>
</dbReference>
<dbReference type="SUPFAM" id="SSF52540">
    <property type="entry name" value="P-loop containing nucleoside triphosphate hydrolases"/>
    <property type="match status" value="1"/>
</dbReference>
<name>A0A059D140_EUCGR</name>
<evidence type="ECO:0000256" key="3">
    <source>
        <dbReference type="ARBA" id="ARBA00022821"/>
    </source>
</evidence>